<evidence type="ECO:0000313" key="6">
    <source>
        <dbReference type="Proteomes" id="UP001163821"/>
    </source>
</evidence>
<dbReference type="Proteomes" id="UP001163821">
    <property type="component" value="Unassembled WGS sequence"/>
</dbReference>
<organism evidence="5 6">
    <name type="scientific">Gaoshiqia sediminis</name>
    <dbReference type="NCBI Taxonomy" id="2986998"/>
    <lineage>
        <taxon>Bacteria</taxon>
        <taxon>Pseudomonadati</taxon>
        <taxon>Bacteroidota</taxon>
        <taxon>Bacteroidia</taxon>
        <taxon>Marinilabiliales</taxon>
        <taxon>Prolixibacteraceae</taxon>
        <taxon>Gaoshiqia</taxon>
    </lineage>
</organism>
<sequence>MKKKHIDYNVLLMALAIVGLFSCSTSEPTDLTKVAIIPQPVSVTADGSAFELSDKTVLYAPEGSEPIAQVGRYLAENVTQATGFNIRVEPTTDTPAKGIYLTLAADSELGEEGYQLTINKKKMTLTANSPQGLFRGTQTIRQLLPATPAASSGQSKSLRIAGGYHSRLSRIFLPRDNARCSAPLFQR</sequence>
<keyword evidence="1 5" id="KW-0378">Hydrolase</keyword>
<dbReference type="GO" id="GO:0016798">
    <property type="term" value="F:hydrolase activity, acting on glycosyl bonds"/>
    <property type="evidence" value="ECO:0007669"/>
    <property type="project" value="UniProtKB-KW"/>
</dbReference>
<gene>
    <name evidence="5" type="ORF">N2K84_00725</name>
</gene>
<name>A0AA42C3Z3_9BACT</name>
<dbReference type="InterPro" id="IPR015882">
    <property type="entry name" value="HEX_bac_N"/>
</dbReference>
<feature type="domain" description="Beta-hexosaminidase bacterial type N-terminal" evidence="4">
    <location>
        <begin position="34"/>
        <end position="147"/>
    </location>
</feature>
<dbReference type="PROSITE" id="PS51257">
    <property type="entry name" value="PROKAR_LIPOPROTEIN"/>
    <property type="match status" value="1"/>
</dbReference>
<dbReference type="GO" id="GO:0005975">
    <property type="term" value="P:carbohydrate metabolic process"/>
    <property type="evidence" value="ECO:0007669"/>
    <property type="project" value="UniProtKB-ARBA"/>
</dbReference>
<dbReference type="Gene3D" id="3.30.379.10">
    <property type="entry name" value="Chitobiase/beta-hexosaminidase domain 2-like"/>
    <property type="match status" value="1"/>
</dbReference>
<dbReference type="SUPFAM" id="SSF55545">
    <property type="entry name" value="beta-N-acetylhexosaminidase-like domain"/>
    <property type="match status" value="1"/>
</dbReference>
<dbReference type="AlphaFoldDB" id="A0AA42C3Z3"/>
<accession>A0AA42C3Z3</accession>
<keyword evidence="3" id="KW-0732">Signal</keyword>
<protein>
    <submittedName>
        <fullName evidence="5">Glycoside hydrolase family 20 zincin-like fold domain-containing protein</fullName>
    </submittedName>
</protein>
<reference evidence="5" key="1">
    <citation type="submission" date="2022-10" db="EMBL/GenBank/DDBJ databases">
        <title>Gaoshiqiia sediminis gen. nov., sp. nov., isolated from coastal sediment.</title>
        <authorList>
            <person name="Yu W.X."/>
            <person name="Mu D.S."/>
            <person name="Du J.Z."/>
            <person name="Liang Y.Q."/>
        </authorList>
    </citation>
    <scope>NUCLEOTIDE SEQUENCE</scope>
    <source>
        <strain evidence="5">A06</strain>
    </source>
</reference>
<keyword evidence="6" id="KW-1185">Reference proteome</keyword>
<dbReference type="InterPro" id="IPR029018">
    <property type="entry name" value="Hex-like_dom2"/>
</dbReference>
<keyword evidence="2" id="KW-0326">Glycosidase</keyword>
<dbReference type="Pfam" id="PF02838">
    <property type="entry name" value="Glyco_hydro_20b"/>
    <property type="match status" value="1"/>
</dbReference>
<dbReference type="RefSeq" id="WP_282589837.1">
    <property type="nucleotide sequence ID" value="NZ_JAPAAF010000001.1"/>
</dbReference>
<evidence type="ECO:0000256" key="2">
    <source>
        <dbReference type="ARBA" id="ARBA00023295"/>
    </source>
</evidence>
<evidence type="ECO:0000259" key="4">
    <source>
        <dbReference type="Pfam" id="PF02838"/>
    </source>
</evidence>
<comment type="caution">
    <text evidence="5">The sequence shown here is derived from an EMBL/GenBank/DDBJ whole genome shotgun (WGS) entry which is preliminary data.</text>
</comment>
<feature type="chain" id="PRO_5041397897" evidence="3">
    <location>
        <begin position="27"/>
        <end position="187"/>
    </location>
</feature>
<feature type="signal peptide" evidence="3">
    <location>
        <begin position="1"/>
        <end position="26"/>
    </location>
</feature>
<proteinExistence type="predicted"/>
<dbReference type="EMBL" id="JAPAAF010000001">
    <property type="protein sequence ID" value="MCW0481233.1"/>
    <property type="molecule type" value="Genomic_DNA"/>
</dbReference>
<evidence type="ECO:0000256" key="3">
    <source>
        <dbReference type="SAM" id="SignalP"/>
    </source>
</evidence>
<evidence type="ECO:0000313" key="5">
    <source>
        <dbReference type="EMBL" id="MCW0481233.1"/>
    </source>
</evidence>
<evidence type="ECO:0000256" key="1">
    <source>
        <dbReference type="ARBA" id="ARBA00022801"/>
    </source>
</evidence>